<name>A0ABT4LLI5_9PROT</name>
<dbReference type="InterPro" id="IPR036286">
    <property type="entry name" value="LexA/Signal_pep-like_sf"/>
</dbReference>
<comment type="caution">
    <text evidence="2">The sequence shown here is derived from an EMBL/GenBank/DDBJ whole genome shotgun (WGS) entry which is preliminary data.</text>
</comment>
<evidence type="ECO:0000313" key="2">
    <source>
        <dbReference type="EMBL" id="MCZ4281966.1"/>
    </source>
</evidence>
<dbReference type="Pfam" id="PF10502">
    <property type="entry name" value="Peptidase_S26"/>
    <property type="match status" value="1"/>
</dbReference>
<evidence type="ECO:0000313" key="3">
    <source>
        <dbReference type="Proteomes" id="UP001069802"/>
    </source>
</evidence>
<dbReference type="SUPFAM" id="SSF51306">
    <property type="entry name" value="LexA/Signal peptidase"/>
    <property type="match status" value="1"/>
</dbReference>
<sequence length="108" mass="12283">MTVASSSMAPNIFSGERIFLYKTTPELGDILAFKGKPGFTYAKRLVAVDGDEICFNIVDFIRNGNPEKTHLGEFENSSVTFKMYQESADQHFLLYDIRTSVRTKYELL</sequence>
<dbReference type="Gene3D" id="2.10.109.10">
    <property type="entry name" value="Umud Fragment, subunit A"/>
    <property type="match status" value="1"/>
</dbReference>
<keyword evidence="3" id="KW-1185">Reference proteome</keyword>
<dbReference type="Proteomes" id="UP001069802">
    <property type="component" value="Unassembled WGS sequence"/>
</dbReference>
<protein>
    <submittedName>
        <fullName evidence="2">S26 family signal peptidase</fullName>
    </submittedName>
</protein>
<dbReference type="EMBL" id="JAPWGY010000005">
    <property type="protein sequence ID" value="MCZ4281966.1"/>
    <property type="molecule type" value="Genomic_DNA"/>
</dbReference>
<evidence type="ECO:0000259" key="1">
    <source>
        <dbReference type="Pfam" id="PF10502"/>
    </source>
</evidence>
<gene>
    <name evidence="2" type="ORF">O4H49_14335</name>
</gene>
<reference evidence="2" key="1">
    <citation type="submission" date="2022-12" db="EMBL/GenBank/DDBJ databases">
        <title>Bacterial isolates from different developmental stages of Nematostella vectensis.</title>
        <authorList>
            <person name="Fraune S."/>
        </authorList>
    </citation>
    <scope>NUCLEOTIDE SEQUENCE</scope>
    <source>
        <strain evidence="2">G21630-S1</strain>
    </source>
</reference>
<organism evidence="2 3">
    <name type="scientific">Kiloniella laminariae</name>
    <dbReference type="NCBI Taxonomy" id="454162"/>
    <lineage>
        <taxon>Bacteria</taxon>
        <taxon>Pseudomonadati</taxon>
        <taxon>Pseudomonadota</taxon>
        <taxon>Alphaproteobacteria</taxon>
        <taxon>Rhodospirillales</taxon>
        <taxon>Kiloniellaceae</taxon>
        <taxon>Kiloniella</taxon>
    </lineage>
</organism>
<proteinExistence type="predicted"/>
<dbReference type="InterPro" id="IPR019533">
    <property type="entry name" value="Peptidase_S26"/>
</dbReference>
<accession>A0ABT4LLI5</accession>
<dbReference type="RefSeq" id="WP_269424127.1">
    <property type="nucleotide sequence ID" value="NZ_JAPWGY010000005.1"/>
</dbReference>
<dbReference type="CDD" id="cd06462">
    <property type="entry name" value="Peptidase_S24_S26"/>
    <property type="match status" value="1"/>
</dbReference>
<feature type="domain" description="Peptidase S26" evidence="1">
    <location>
        <begin position="2"/>
        <end position="70"/>
    </location>
</feature>